<evidence type="ECO:0000313" key="2">
    <source>
        <dbReference type="Proteomes" id="UP001153678"/>
    </source>
</evidence>
<dbReference type="Proteomes" id="UP001153678">
    <property type="component" value="Unassembled WGS sequence"/>
</dbReference>
<name>A0A9W4SIQ1_9GLOM</name>
<dbReference type="AlphaFoldDB" id="A0A9W4SIQ1"/>
<keyword evidence="2" id="KW-1185">Reference proteome</keyword>
<comment type="caution">
    <text evidence="1">The sequence shown here is derived from an EMBL/GenBank/DDBJ whole genome shotgun (WGS) entry which is preliminary data.</text>
</comment>
<organism evidence="1 2">
    <name type="scientific">Funneliformis geosporum</name>
    <dbReference type="NCBI Taxonomy" id="1117311"/>
    <lineage>
        <taxon>Eukaryota</taxon>
        <taxon>Fungi</taxon>
        <taxon>Fungi incertae sedis</taxon>
        <taxon>Mucoromycota</taxon>
        <taxon>Glomeromycotina</taxon>
        <taxon>Glomeromycetes</taxon>
        <taxon>Glomerales</taxon>
        <taxon>Glomeraceae</taxon>
        <taxon>Funneliformis</taxon>
    </lineage>
</organism>
<dbReference type="EMBL" id="CAMKVN010000754">
    <property type="protein sequence ID" value="CAI2170878.1"/>
    <property type="molecule type" value="Genomic_DNA"/>
</dbReference>
<reference evidence="1" key="1">
    <citation type="submission" date="2022-08" db="EMBL/GenBank/DDBJ databases">
        <authorList>
            <person name="Kallberg Y."/>
            <person name="Tangrot J."/>
            <person name="Rosling A."/>
        </authorList>
    </citation>
    <scope>NUCLEOTIDE SEQUENCE</scope>
    <source>
        <strain evidence="1">Wild A</strain>
    </source>
</reference>
<feature type="non-terminal residue" evidence="1">
    <location>
        <position position="104"/>
    </location>
</feature>
<proteinExistence type="predicted"/>
<evidence type="ECO:0000313" key="1">
    <source>
        <dbReference type="EMBL" id="CAI2170878.1"/>
    </source>
</evidence>
<accession>A0A9W4SIQ1</accession>
<protein>
    <submittedName>
        <fullName evidence="1">6202_t:CDS:1</fullName>
    </submittedName>
</protein>
<dbReference type="OrthoDB" id="2410764at2759"/>
<gene>
    <name evidence="1" type="ORF">FWILDA_LOCUS4800</name>
</gene>
<sequence>MARTTLNNYLLPHQANLIARTYHHPAWVAVAETSHIETQDHSDRYNCLTSVKYAKQFALLFANVSIFISQNNKAKIDLDAVMYMGQCPICRLGHETFWDMSKCP</sequence>